<dbReference type="Proteomes" id="UP001516023">
    <property type="component" value="Unassembled WGS sequence"/>
</dbReference>
<name>A0ABD3QXZ0_9STRA</name>
<dbReference type="PANTHER" id="PTHR23510">
    <property type="entry name" value="INNER MEMBRANE TRANSPORT PROTEIN YAJR"/>
    <property type="match status" value="1"/>
</dbReference>
<reference evidence="7 8" key="1">
    <citation type="journal article" date="2020" name="G3 (Bethesda)">
        <title>Improved Reference Genome for Cyclotella cryptica CCMP332, a Model for Cell Wall Morphogenesis, Salinity Adaptation, and Lipid Production in Diatoms (Bacillariophyta).</title>
        <authorList>
            <person name="Roberts W.R."/>
            <person name="Downey K.M."/>
            <person name="Ruck E.C."/>
            <person name="Traller J.C."/>
            <person name="Alverson A.J."/>
        </authorList>
    </citation>
    <scope>NUCLEOTIDE SEQUENCE [LARGE SCALE GENOMIC DNA]</scope>
    <source>
        <strain evidence="7 8">CCMP332</strain>
    </source>
</reference>
<evidence type="ECO:0000256" key="1">
    <source>
        <dbReference type="ARBA" id="ARBA00004141"/>
    </source>
</evidence>
<dbReference type="EMBL" id="JABMIG020000003">
    <property type="protein sequence ID" value="KAL3805285.1"/>
    <property type="molecule type" value="Genomic_DNA"/>
</dbReference>
<feature type="transmembrane region" description="Helical" evidence="5">
    <location>
        <begin position="331"/>
        <end position="355"/>
    </location>
</feature>
<feature type="transmembrane region" description="Helical" evidence="5">
    <location>
        <begin position="532"/>
        <end position="550"/>
    </location>
</feature>
<keyword evidence="4 5" id="KW-0472">Membrane</keyword>
<proteinExistence type="predicted"/>
<dbReference type="PROSITE" id="PS51382">
    <property type="entry name" value="SPX"/>
    <property type="match status" value="1"/>
</dbReference>
<accession>A0ABD3QXZ0</accession>
<gene>
    <name evidence="7" type="ORF">HJC23_008992</name>
</gene>
<dbReference type="InterPro" id="IPR004331">
    <property type="entry name" value="SPX_dom"/>
</dbReference>
<dbReference type="InterPro" id="IPR051068">
    <property type="entry name" value="MFS_Domain-Containing_Protein"/>
</dbReference>
<dbReference type="SUPFAM" id="SSF103473">
    <property type="entry name" value="MFS general substrate transporter"/>
    <property type="match status" value="1"/>
</dbReference>
<dbReference type="Pfam" id="PF07690">
    <property type="entry name" value="MFS_1"/>
    <property type="match status" value="1"/>
</dbReference>
<feature type="transmembrane region" description="Helical" evidence="5">
    <location>
        <begin position="421"/>
        <end position="438"/>
    </location>
</feature>
<feature type="transmembrane region" description="Helical" evidence="5">
    <location>
        <begin position="376"/>
        <end position="401"/>
    </location>
</feature>
<organism evidence="7 8">
    <name type="scientific">Cyclotella cryptica</name>
    <dbReference type="NCBI Taxonomy" id="29204"/>
    <lineage>
        <taxon>Eukaryota</taxon>
        <taxon>Sar</taxon>
        <taxon>Stramenopiles</taxon>
        <taxon>Ochrophyta</taxon>
        <taxon>Bacillariophyta</taxon>
        <taxon>Coscinodiscophyceae</taxon>
        <taxon>Thalassiosirophycidae</taxon>
        <taxon>Stephanodiscales</taxon>
        <taxon>Stephanodiscaceae</taxon>
        <taxon>Cyclotella</taxon>
    </lineage>
</organism>
<feature type="transmembrane region" description="Helical" evidence="5">
    <location>
        <begin position="586"/>
        <end position="603"/>
    </location>
</feature>
<protein>
    <recommendedName>
        <fullName evidence="6">SPX domain-containing protein</fullName>
    </recommendedName>
</protein>
<evidence type="ECO:0000256" key="3">
    <source>
        <dbReference type="ARBA" id="ARBA00022989"/>
    </source>
</evidence>
<dbReference type="Gene3D" id="1.20.1250.20">
    <property type="entry name" value="MFS general substrate transporter like domains"/>
    <property type="match status" value="1"/>
</dbReference>
<evidence type="ECO:0000256" key="4">
    <source>
        <dbReference type="ARBA" id="ARBA00023136"/>
    </source>
</evidence>
<feature type="transmembrane region" description="Helical" evidence="5">
    <location>
        <begin position="562"/>
        <end position="580"/>
    </location>
</feature>
<keyword evidence="8" id="KW-1185">Reference proteome</keyword>
<sequence length="689" mass="76827">MHFGKTLKEKLYPPWAQYYLDYSRLKDILEQDNVNLSLSADRLATSGSDDGDVLTPQSTNASVRHLRLSARTTTLAFQAELDYQVRKVVLFFLHQQGLIANRVSRLVDSEDFLDETDQDLLTICGDLFHLIEFIELNLTATRKILKKHDRVLRGRRELTARYFFRPSNDHAQLSPLLEYAGLDTLLQTVKELLEWKTRCGQHENRIGHLSIDSLLLARDKLQTTSGFVDMLASQMLMEEVSEEGKIYERRRISNWLNFISTFLHLTDYYVVAPGCGSYAKLMGGDESLAGLIIGMNSVAALLSTLIYSWWTSSSYRGPLICATMCQITGDIVYALALPLGGSLKLVMLGRLLSGFGSARALNRRYIADTFSPHQRTAASATFVTAGALGTSAGPALAAGLYMLVPDQPKSPFWRVENAPCWVMAIVWFVYLVLIIAYFEEPDHPINTKSTSDINKEAKIERGGEANEKSKLLANHAEISFTNSSSTVRPLWQNVPVMLTFVIYFVLKFILESLLSSTAVLTSYYFGWNDGQAGSYLAILGFLVLPANWIVAQVSPRYDDRELIVATEFCMLIGCLAILKYSTIYATWQYIFASIVIFIGVNALEGPTMSLLSKSIPLHYRRGFWNVGLLATESGTLGRAVGDVILTICGSGGIQYILNNAFGAMAVFSMATIMATRHFYTQLAPSEKDE</sequence>
<evidence type="ECO:0000313" key="7">
    <source>
        <dbReference type="EMBL" id="KAL3805285.1"/>
    </source>
</evidence>
<comment type="subcellular location">
    <subcellularLocation>
        <location evidence="1">Membrane</location>
        <topology evidence="1">Multi-pass membrane protein</topology>
    </subcellularLocation>
</comment>
<dbReference type="InterPro" id="IPR011701">
    <property type="entry name" value="MFS"/>
</dbReference>
<dbReference type="GO" id="GO:0016020">
    <property type="term" value="C:membrane"/>
    <property type="evidence" value="ECO:0007669"/>
    <property type="project" value="UniProtKB-SubCell"/>
</dbReference>
<comment type="caution">
    <text evidence="7">The sequence shown here is derived from an EMBL/GenBank/DDBJ whole genome shotgun (WGS) entry which is preliminary data.</text>
</comment>
<dbReference type="AlphaFoldDB" id="A0ABD3QXZ0"/>
<evidence type="ECO:0000256" key="2">
    <source>
        <dbReference type="ARBA" id="ARBA00022692"/>
    </source>
</evidence>
<keyword evidence="3 5" id="KW-1133">Transmembrane helix</keyword>
<feature type="transmembrane region" description="Helical" evidence="5">
    <location>
        <begin position="500"/>
        <end position="526"/>
    </location>
</feature>
<dbReference type="InterPro" id="IPR036259">
    <property type="entry name" value="MFS_trans_sf"/>
</dbReference>
<feature type="domain" description="SPX" evidence="6">
    <location>
        <begin position="1"/>
        <end position="162"/>
    </location>
</feature>
<evidence type="ECO:0000259" key="6">
    <source>
        <dbReference type="PROSITE" id="PS51382"/>
    </source>
</evidence>
<feature type="transmembrane region" description="Helical" evidence="5">
    <location>
        <begin position="288"/>
        <end position="311"/>
    </location>
</feature>
<evidence type="ECO:0000256" key="5">
    <source>
        <dbReference type="SAM" id="Phobius"/>
    </source>
</evidence>
<dbReference type="PANTHER" id="PTHR23510:SF64">
    <property type="entry name" value="INNER MEMBRANE TRANSPORT PROTEIN YAJR"/>
    <property type="match status" value="1"/>
</dbReference>
<evidence type="ECO:0000313" key="8">
    <source>
        <dbReference type="Proteomes" id="UP001516023"/>
    </source>
</evidence>
<keyword evidence="2 5" id="KW-0812">Transmembrane</keyword>